<dbReference type="InterPro" id="IPR000847">
    <property type="entry name" value="LysR_HTH_N"/>
</dbReference>
<reference evidence="6 7" key="1">
    <citation type="submission" date="2024-02" db="EMBL/GenBank/DDBJ databases">
        <title>Rhodopirellula caenicola NBRC 110016.</title>
        <authorList>
            <person name="Ichikawa N."/>
            <person name="Katano-Makiyama Y."/>
            <person name="Hidaka K."/>
        </authorList>
    </citation>
    <scope>NUCLEOTIDE SEQUENCE [LARGE SCALE GENOMIC DNA]</scope>
    <source>
        <strain evidence="6 7">NBRC 110016</strain>
    </source>
</reference>
<evidence type="ECO:0000313" key="6">
    <source>
        <dbReference type="EMBL" id="GAA5509710.1"/>
    </source>
</evidence>
<dbReference type="Gene3D" id="3.40.190.290">
    <property type="match status" value="1"/>
</dbReference>
<keyword evidence="7" id="KW-1185">Reference proteome</keyword>
<dbReference type="Pfam" id="PF00126">
    <property type="entry name" value="HTH_1"/>
    <property type="match status" value="1"/>
</dbReference>
<dbReference type="RefSeq" id="WP_345686998.1">
    <property type="nucleotide sequence ID" value="NZ_BAABRO010000015.1"/>
</dbReference>
<evidence type="ECO:0000256" key="4">
    <source>
        <dbReference type="ARBA" id="ARBA00023163"/>
    </source>
</evidence>
<dbReference type="InterPro" id="IPR005119">
    <property type="entry name" value="LysR_subst-bd"/>
</dbReference>
<sequence>MLDNFKAFVAAAEHGSFTSAARSMGMTISTMSRRVHELESHLGVELFHRSTQGLSLTITGKTYFQECASFIHELNTRLDNLQKSITSMEGKLTVAMPTNIGSGPLNEFWERFATRYPQIVLRIHLTDPLDDMSLVPVDIGIQSGTRRNSPLVQKRIGAITPVIVASSTFSGEIPSEIEALNQCPSVAADLFSEWKLVNGDRNEVVQKQHVHTSNDMNVIVSLGSV</sequence>
<dbReference type="Proteomes" id="UP001416858">
    <property type="component" value="Unassembled WGS sequence"/>
</dbReference>
<name>A0ABP9VYP8_9BACT</name>
<dbReference type="InterPro" id="IPR058163">
    <property type="entry name" value="LysR-type_TF_proteobact-type"/>
</dbReference>
<dbReference type="PANTHER" id="PTHR30537:SF5">
    <property type="entry name" value="HTH-TYPE TRANSCRIPTIONAL ACTIVATOR TTDR-RELATED"/>
    <property type="match status" value="1"/>
</dbReference>
<protein>
    <recommendedName>
        <fullName evidence="5">HTH lysR-type domain-containing protein</fullName>
    </recommendedName>
</protein>
<dbReference type="PANTHER" id="PTHR30537">
    <property type="entry name" value="HTH-TYPE TRANSCRIPTIONAL REGULATOR"/>
    <property type="match status" value="1"/>
</dbReference>
<dbReference type="Gene3D" id="1.10.10.10">
    <property type="entry name" value="Winged helix-like DNA-binding domain superfamily/Winged helix DNA-binding domain"/>
    <property type="match status" value="1"/>
</dbReference>
<comment type="similarity">
    <text evidence="1">Belongs to the LysR transcriptional regulatory family.</text>
</comment>
<dbReference type="PROSITE" id="PS50931">
    <property type="entry name" value="HTH_LYSR"/>
    <property type="match status" value="1"/>
</dbReference>
<proteinExistence type="inferred from homology"/>
<evidence type="ECO:0000256" key="1">
    <source>
        <dbReference type="ARBA" id="ARBA00009437"/>
    </source>
</evidence>
<evidence type="ECO:0000256" key="3">
    <source>
        <dbReference type="ARBA" id="ARBA00023125"/>
    </source>
</evidence>
<dbReference type="Pfam" id="PF03466">
    <property type="entry name" value="LysR_substrate"/>
    <property type="match status" value="1"/>
</dbReference>
<keyword evidence="4" id="KW-0804">Transcription</keyword>
<accession>A0ABP9VYP8</accession>
<evidence type="ECO:0000259" key="5">
    <source>
        <dbReference type="PROSITE" id="PS50931"/>
    </source>
</evidence>
<dbReference type="EMBL" id="BAABRO010000015">
    <property type="protein sequence ID" value="GAA5509710.1"/>
    <property type="molecule type" value="Genomic_DNA"/>
</dbReference>
<keyword evidence="3" id="KW-0238">DNA-binding</keyword>
<dbReference type="InterPro" id="IPR036390">
    <property type="entry name" value="WH_DNA-bd_sf"/>
</dbReference>
<dbReference type="InterPro" id="IPR036388">
    <property type="entry name" value="WH-like_DNA-bd_sf"/>
</dbReference>
<comment type="caution">
    <text evidence="6">The sequence shown here is derived from an EMBL/GenBank/DDBJ whole genome shotgun (WGS) entry which is preliminary data.</text>
</comment>
<organism evidence="6 7">
    <name type="scientific">Novipirellula caenicola</name>
    <dbReference type="NCBI Taxonomy" id="1536901"/>
    <lineage>
        <taxon>Bacteria</taxon>
        <taxon>Pseudomonadati</taxon>
        <taxon>Planctomycetota</taxon>
        <taxon>Planctomycetia</taxon>
        <taxon>Pirellulales</taxon>
        <taxon>Pirellulaceae</taxon>
        <taxon>Novipirellula</taxon>
    </lineage>
</organism>
<feature type="domain" description="HTH lysR-type" evidence="5">
    <location>
        <begin position="1"/>
        <end position="57"/>
    </location>
</feature>
<dbReference type="SUPFAM" id="SSF53850">
    <property type="entry name" value="Periplasmic binding protein-like II"/>
    <property type="match status" value="1"/>
</dbReference>
<evidence type="ECO:0000256" key="2">
    <source>
        <dbReference type="ARBA" id="ARBA00023015"/>
    </source>
</evidence>
<dbReference type="SUPFAM" id="SSF46785">
    <property type="entry name" value="Winged helix' DNA-binding domain"/>
    <property type="match status" value="1"/>
</dbReference>
<keyword evidence="2" id="KW-0805">Transcription regulation</keyword>
<evidence type="ECO:0000313" key="7">
    <source>
        <dbReference type="Proteomes" id="UP001416858"/>
    </source>
</evidence>
<gene>
    <name evidence="6" type="ORF">Rcae01_05211</name>
</gene>